<sequence>MKPGEHSWALGSCHHGPLVEPREKDWIAPNSEAHQKLCELILDARWLEDVHKYLHFRSTAELESFHNHILMYASKRFCFTHAVYSSQVFLAALDYNHHINRAPRKKKDGTLQ</sequence>
<dbReference type="PANTHER" id="PTHR31751:SF7">
    <property type="entry name" value="THAP-TYPE DOMAIN-CONTAINING PROTEIN"/>
    <property type="match status" value="1"/>
</dbReference>
<evidence type="ECO:0000313" key="2">
    <source>
        <dbReference type="Proteomes" id="UP001364617"/>
    </source>
</evidence>
<keyword evidence="2" id="KW-1185">Reference proteome</keyword>
<proteinExistence type="predicted"/>
<name>A0AAN9CCQ0_9TELE</name>
<dbReference type="EMBL" id="JAYKXH010000020">
    <property type="protein sequence ID" value="KAK7131780.1"/>
    <property type="molecule type" value="Genomic_DNA"/>
</dbReference>
<accession>A0AAN9CCQ0</accession>
<comment type="caution">
    <text evidence="1">The sequence shown here is derived from an EMBL/GenBank/DDBJ whole genome shotgun (WGS) entry which is preliminary data.</text>
</comment>
<protein>
    <submittedName>
        <fullName evidence="1">Uncharacterized protein</fullName>
    </submittedName>
</protein>
<organism evidence="1 2">
    <name type="scientific">Phoxinus phoxinus</name>
    <name type="common">Eurasian minnow</name>
    <dbReference type="NCBI Taxonomy" id="58324"/>
    <lineage>
        <taxon>Eukaryota</taxon>
        <taxon>Metazoa</taxon>
        <taxon>Chordata</taxon>
        <taxon>Craniata</taxon>
        <taxon>Vertebrata</taxon>
        <taxon>Euteleostomi</taxon>
        <taxon>Actinopterygii</taxon>
        <taxon>Neopterygii</taxon>
        <taxon>Teleostei</taxon>
        <taxon>Ostariophysi</taxon>
        <taxon>Cypriniformes</taxon>
        <taxon>Leuciscidae</taxon>
        <taxon>Phoxininae</taxon>
        <taxon>Phoxinus</taxon>
    </lineage>
</organism>
<gene>
    <name evidence="1" type="ORF">R3I93_018368</name>
</gene>
<dbReference type="Proteomes" id="UP001364617">
    <property type="component" value="Unassembled WGS sequence"/>
</dbReference>
<dbReference type="PANTHER" id="PTHR31751">
    <property type="entry name" value="SI:CH211-108C17.2-RELATED-RELATED"/>
    <property type="match status" value="1"/>
</dbReference>
<dbReference type="AlphaFoldDB" id="A0AAN9CCQ0"/>
<evidence type="ECO:0000313" key="1">
    <source>
        <dbReference type="EMBL" id="KAK7131780.1"/>
    </source>
</evidence>
<reference evidence="1 2" key="1">
    <citation type="submission" date="2024-02" db="EMBL/GenBank/DDBJ databases">
        <title>Chromosome-level genome assembly of the Eurasian Minnow (Phoxinus phoxinus).</title>
        <authorList>
            <person name="Oriowo T.O."/>
            <person name="Martin S."/>
            <person name="Stange M."/>
            <person name="Chrysostomakis Y."/>
            <person name="Brown T."/>
            <person name="Winkler S."/>
            <person name="Kukowka S."/>
            <person name="Myers E.W."/>
            <person name="Bohne A."/>
        </authorList>
    </citation>
    <scope>NUCLEOTIDE SEQUENCE [LARGE SCALE GENOMIC DNA]</scope>
    <source>
        <strain evidence="1">ZFMK-TIS-60720</strain>
        <tissue evidence="1">Whole Organism</tissue>
    </source>
</reference>